<comment type="caution">
    <text evidence="8">The sequence shown here is derived from an EMBL/GenBank/DDBJ whole genome shotgun (WGS) entry which is preliminary data.</text>
</comment>
<dbReference type="PIRSF" id="PIRSF000521">
    <property type="entry name" value="Transaminase_4ab_Lys_Orn"/>
    <property type="match status" value="1"/>
</dbReference>
<evidence type="ECO:0000256" key="3">
    <source>
        <dbReference type="ARBA" id="ARBA00022605"/>
    </source>
</evidence>
<proteinExistence type="inferred from homology"/>
<dbReference type="CDD" id="cd00610">
    <property type="entry name" value="OAT_like"/>
    <property type="match status" value="1"/>
</dbReference>
<evidence type="ECO:0000256" key="7">
    <source>
        <dbReference type="RuleBase" id="RU003560"/>
    </source>
</evidence>
<dbReference type="Gene3D" id="3.90.1150.10">
    <property type="entry name" value="Aspartate Aminotransferase, domain 1"/>
    <property type="match status" value="1"/>
</dbReference>
<dbReference type="NCBIfam" id="TIGR00707">
    <property type="entry name" value="argD"/>
    <property type="match status" value="1"/>
</dbReference>
<dbReference type="PANTHER" id="PTHR11986:SF79">
    <property type="entry name" value="ACETYLORNITHINE AMINOTRANSFERASE, MITOCHONDRIAL"/>
    <property type="match status" value="1"/>
</dbReference>
<dbReference type="InterPro" id="IPR015421">
    <property type="entry name" value="PyrdxlP-dep_Trfase_major"/>
</dbReference>
<evidence type="ECO:0000256" key="1">
    <source>
        <dbReference type="ARBA" id="ARBA00001933"/>
    </source>
</evidence>
<organism evidence="8 9">
    <name type="scientific">Spirochaeta isovalerica</name>
    <dbReference type="NCBI Taxonomy" id="150"/>
    <lineage>
        <taxon>Bacteria</taxon>
        <taxon>Pseudomonadati</taxon>
        <taxon>Spirochaetota</taxon>
        <taxon>Spirochaetia</taxon>
        <taxon>Spirochaetales</taxon>
        <taxon>Spirochaetaceae</taxon>
        <taxon>Spirochaeta</taxon>
    </lineage>
</organism>
<sequence>MAEIKKALTKEHGFPKNYSDEFLILDKGEGVYVFDVAGKRYLDFGSGIAVNALGYGNKEIAAIASAQMEKLVHVSNLFTTEPALKFASKLVDGKRFSAVHFGNSGSEANEAAIKYAKLWSIRTKGPECYKILSFSGAFHGRTMGALASTYNNKYKEPFGPMIPGAEIIEYNNVEKLKESLNESFAAVIVEVVQGEGGLRSLSKEFVSALNDICRKHKVLIIADEVQTGMGRTGDLFACDGVGLDADIITLSKPLAGGLPLSATLIPDYVNEKVKVGEHGTTFGGGPVTTAVASYVWDMITGEGFLEGVKEKSAFLTGKLEDLKNKYSFIKEIRGKGLLLGLEIDENDRVDVLKIMGEARDKGLLLLKTGVNVLRLAPPLVISQDEIEEGIAILDSVLKELKQKL</sequence>
<keyword evidence="2 8" id="KW-0032">Aminotransferase</keyword>
<dbReference type="GO" id="GO:0009016">
    <property type="term" value="F:succinyldiaminopimelate transaminase activity"/>
    <property type="evidence" value="ECO:0007669"/>
    <property type="project" value="UniProtKB-EC"/>
</dbReference>
<dbReference type="GO" id="GO:0042802">
    <property type="term" value="F:identical protein binding"/>
    <property type="evidence" value="ECO:0007669"/>
    <property type="project" value="TreeGrafter"/>
</dbReference>
<dbReference type="EC" id="2.6.1.11" evidence="8"/>
<dbReference type="PROSITE" id="PS00600">
    <property type="entry name" value="AA_TRANSFER_CLASS_3"/>
    <property type="match status" value="1"/>
</dbReference>
<evidence type="ECO:0000256" key="4">
    <source>
        <dbReference type="ARBA" id="ARBA00022679"/>
    </source>
</evidence>
<dbReference type="InterPro" id="IPR050103">
    <property type="entry name" value="Class-III_PLP-dep_AT"/>
</dbReference>
<dbReference type="EMBL" id="JACHGJ010000013">
    <property type="protein sequence ID" value="MBB6482503.1"/>
    <property type="molecule type" value="Genomic_DNA"/>
</dbReference>
<keyword evidence="9" id="KW-1185">Reference proteome</keyword>
<comment type="similarity">
    <text evidence="7">Belongs to the class-III pyridoxal-phosphate-dependent aminotransferase family.</text>
</comment>
<comment type="cofactor">
    <cofactor evidence="1">
        <name>pyridoxal 5'-phosphate</name>
        <dbReference type="ChEBI" id="CHEBI:597326"/>
    </cofactor>
</comment>
<evidence type="ECO:0000313" key="9">
    <source>
        <dbReference type="Proteomes" id="UP000587760"/>
    </source>
</evidence>
<reference evidence="8 9" key="1">
    <citation type="submission" date="2020-08" db="EMBL/GenBank/DDBJ databases">
        <title>Genomic Encyclopedia of Type Strains, Phase IV (KMG-IV): sequencing the most valuable type-strain genomes for metagenomic binning, comparative biology and taxonomic classification.</title>
        <authorList>
            <person name="Goeker M."/>
        </authorList>
    </citation>
    <scope>NUCLEOTIDE SEQUENCE [LARGE SCALE GENOMIC DNA]</scope>
    <source>
        <strain evidence="8 9">DSM 2461</strain>
    </source>
</reference>
<name>A0A841RET7_9SPIO</name>
<protein>
    <submittedName>
        <fullName evidence="8">Acetylornithine/N-succinyldiaminopimelate aminotransferase</fullName>
        <ecNumber evidence="8">2.6.1.11</ecNumber>
        <ecNumber evidence="8">2.6.1.17</ecNumber>
    </submittedName>
</protein>
<dbReference type="InterPro" id="IPR015424">
    <property type="entry name" value="PyrdxlP-dep_Trfase"/>
</dbReference>
<dbReference type="InterPro" id="IPR004636">
    <property type="entry name" value="AcOrn/SuccOrn_fam"/>
</dbReference>
<comment type="pathway">
    <text evidence="6">Amino-acid biosynthesis.</text>
</comment>
<accession>A0A841RET7</accession>
<dbReference type="InterPro" id="IPR049704">
    <property type="entry name" value="Aminotrans_3_PPA_site"/>
</dbReference>
<dbReference type="Pfam" id="PF00202">
    <property type="entry name" value="Aminotran_3"/>
    <property type="match status" value="1"/>
</dbReference>
<evidence type="ECO:0000256" key="5">
    <source>
        <dbReference type="ARBA" id="ARBA00022898"/>
    </source>
</evidence>
<dbReference type="RefSeq" id="WP_184748742.1">
    <property type="nucleotide sequence ID" value="NZ_JACHGJ010000013.1"/>
</dbReference>
<dbReference type="GO" id="GO:0030170">
    <property type="term" value="F:pyridoxal phosphate binding"/>
    <property type="evidence" value="ECO:0007669"/>
    <property type="project" value="InterPro"/>
</dbReference>
<keyword evidence="3" id="KW-0028">Amino-acid biosynthesis</keyword>
<dbReference type="AlphaFoldDB" id="A0A841RET7"/>
<dbReference type="Proteomes" id="UP000587760">
    <property type="component" value="Unassembled WGS sequence"/>
</dbReference>
<evidence type="ECO:0000313" key="8">
    <source>
        <dbReference type="EMBL" id="MBB6482503.1"/>
    </source>
</evidence>
<gene>
    <name evidence="8" type="ORF">HNR50_004203</name>
</gene>
<dbReference type="EC" id="2.6.1.17" evidence="8"/>
<keyword evidence="4 8" id="KW-0808">Transferase</keyword>
<dbReference type="NCBIfam" id="NF002325">
    <property type="entry name" value="PRK01278.1"/>
    <property type="match status" value="1"/>
</dbReference>
<dbReference type="GO" id="GO:0006526">
    <property type="term" value="P:L-arginine biosynthetic process"/>
    <property type="evidence" value="ECO:0007669"/>
    <property type="project" value="UniProtKB-ARBA"/>
</dbReference>
<dbReference type="PANTHER" id="PTHR11986">
    <property type="entry name" value="AMINOTRANSFERASE CLASS III"/>
    <property type="match status" value="1"/>
</dbReference>
<dbReference type="InterPro" id="IPR015422">
    <property type="entry name" value="PyrdxlP-dep_Trfase_small"/>
</dbReference>
<evidence type="ECO:0000256" key="2">
    <source>
        <dbReference type="ARBA" id="ARBA00022576"/>
    </source>
</evidence>
<evidence type="ECO:0000256" key="6">
    <source>
        <dbReference type="ARBA" id="ARBA00029440"/>
    </source>
</evidence>
<dbReference type="InterPro" id="IPR005814">
    <property type="entry name" value="Aminotrans_3"/>
</dbReference>
<dbReference type="GO" id="GO:0003992">
    <property type="term" value="F:N2-acetyl-L-ornithine:2-oxoglutarate 5-aminotransferase activity"/>
    <property type="evidence" value="ECO:0007669"/>
    <property type="project" value="UniProtKB-EC"/>
</dbReference>
<dbReference type="FunFam" id="3.40.640.10:FF:000004">
    <property type="entry name" value="Acetylornithine aminotransferase"/>
    <property type="match status" value="1"/>
</dbReference>
<keyword evidence="5 7" id="KW-0663">Pyridoxal phosphate</keyword>
<dbReference type="Gene3D" id="3.40.640.10">
    <property type="entry name" value="Type I PLP-dependent aspartate aminotransferase-like (Major domain)"/>
    <property type="match status" value="1"/>
</dbReference>
<dbReference type="SUPFAM" id="SSF53383">
    <property type="entry name" value="PLP-dependent transferases"/>
    <property type="match status" value="1"/>
</dbReference>